<feature type="transmembrane region" description="Helical" evidence="15">
    <location>
        <begin position="185"/>
        <end position="206"/>
    </location>
</feature>
<evidence type="ECO:0000256" key="8">
    <source>
        <dbReference type="ARBA" id="ARBA00022833"/>
    </source>
</evidence>
<gene>
    <name evidence="17" type="ORF">NHX12_003119</name>
</gene>
<evidence type="ECO:0000256" key="13">
    <source>
        <dbReference type="ARBA" id="ARBA00023160"/>
    </source>
</evidence>
<keyword evidence="7" id="KW-0276">Fatty acid metabolism</keyword>
<reference evidence="17" key="1">
    <citation type="submission" date="2022-07" db="EMBL/GenBank/DDBJ databases">
        <title>Chromosome-level genome of Muraenolepis orangiensis.</title>
        <authorList>
            <person name="Kim J."/>
        </authorList>
    </citation>
    <scope>NUCLEOTIDE SEQUENCE</scope>
    <source>
        <strain evidence="17">KU_S4_2022</strain>
        <tissue evidence="17">Muscle</tissue>
    </source>
</reference>
<evidence type="ECO:0000256" key="5">
    <source>
        <dbReference type="ARBA" id="ARBA00022723"/>
    </source>
</evidence>
<evidence type="ECO:0000256" key="6">
    <source>
        <dbReference type="ARBA" id="ARBA00022824"/>
    </source>
</evidence>
<dbReference type="InterPro" id="IPR014430">
    <property type="entry name" value="Scs7"/>
</dbReference>
<keyword evidence="5" id="KW-0479">Metal-binding</keyword>
<keyword evidence="8" id="KW-0862">Zinc</keyword>
<keyword evidence="18" id="KW-1185">Reference proteome</keyword>
<evidence type="ECO:0000313" key="17">
    <source>
        <dbReference type="EMBL" id="KAJ3596715.1"/>
    </source>
</evidence>
<keyword evidence="11" id="KW-0443">Lipid metabolism</keyword>
<comment type="cofactor">
    <cofactor evidence="1">
        <name>Zn(2+)</name>
        <dbReference type="ChEBI" id="CHEBI:29105"/>
    </cofactor>
</comment>
<feature type="domain" description="Fatty acid hydroxylase" evidence="16">
    <location>
        <begin position="129"/>
        <end position="256"/>
    </location>
</feature>
<dbReference type="Pfam" id="PF04116">
    <property type="entry name" value="FA_hydroxylase"/>
    <property type="match status" value="1"/>
</dbReference>
<feature type="transmembrane region" description="Helical" evidence="15">
    <location>
        <begin position="161"/>
        <end position="179"/>
    </location>
</feature>
<evidence type="ECO:0000256" key="9">
    <source>
        <dbReference type="ARBA" id="ARBA00022989"/>
    </source>
</evidence>
<proteinExistence type="predicted"/>
<evidence type="ECO:0000313" key="18">
    <source>
        <dbReference type="Proteomes" id="UP001148018"/>
    </source>
</evidence>
<dbReference type="PANTHER" id="PTHR12863">
    <property type="entry name" value="FATTY ACID HYDROXYLASE"/>
    <property type="match status" value="1"/>
</dbReference>
<dbReference type="PANTHER" id="PTHR12863:SF1">
    <property type="entry name" value="FATTY ACID 2-HYDROXYLASE"/>
    <property type="match status" value="1"/>
</dbReference>
<evidence type="ECO:0000256" key="7">
    <source>
        <dbReference type="ARBA" id="ARBA00022832"/>
    </source>
</evidence>
<keyword evidence="6" id="KW-0256">Endoplasmic reticulum</keyword>
<dbReference type="InterPro" id="IPR006694">
    <property type="entry name" value="Fatty_acid_hydroxylase"/>
</dbReference>
<feature type="transmembrane region" description="Helical" evidence="15">
    <location>
        <begin position="123"/>
        <end position="141"/>
    </location>
</feature>
<organism evidence="17 18">
    <name type="scientific">Muraenolepis orangiensis</name>
    <name type="common">Patagonian moray cod</name>
    <dbReference type="NCBI Taxonomy" id="630683"/>
    <lineage>
        <taxon>Eukaryota</taxon>
        <taxon>Metazoa</taxon>
        <taxon>Chordata</taxon>
        <taxon>Craniata</taxon>
        <taxon>Vertebrata</taxon>
        <taxon>Euteleostomi</taxon>
        <taxon>Actinopterygii</taxon>
        <taxon>Neopterygii</taxon>
        <taxon>Teleostei</taxon>
        <taxon>Neoteleostei</taxon>
        <taxon>Acanthomorphata</taxon>
        <taxon>Zeiogadaria</taxon>
        <taxon>Gadariae</taxon>
        <taxon>Gadiformes</taxon>
        <taxon>Muraenolepidoidei</taxon>
        <taxon>Muraenolepididae</taxon>
        <taxon>Muraenolepis</taxon>
    </lineage>
</organism>
<feature type="non-terminal residue" evidence="17">
    <location>
        <position position="263"/>
    </location>
</feature>
<keyword evidence="12 15" id="KW-0472">Membrane</keyword>
<evidence type="ECO:0000259" key="16">
    <source>
        <dbReference type="Pfam" id="PF04116"/>
    </source>
</evidence>
<dbReference type="EMBL" id="JANIIK010000110">
    <property type="protein sequence ID" value="KAJ3596715.1"/>
    <property type="molecule type" value="Genomic_DNA"/>
</dbReference>
<evidence type="ECO:0000256" key="11">
    <source>
        <dbReference type="ARBA" id="ARBA00023098"/>
    </source>
</evidence>
<comment type="caution">
    <text evidence="17">The sequence shown here is derived from an EMBL/GenBank/DDBJ whole genome shotgun (WGS) entry which is preliminary data.</text>
</comment>
<keyword evidence="4 15" id="KW-0812">Transmembrane</keyword>
<dbReference type="GO" id="GO:0005789">
    <property type="term" value="C:endoplasmic reticulum membrane"/>
    <property type="evidence" value="ECO:0007669"/>
    <property type="project" value="UniProtKB-SubCell"/>
</dbReference>
<keyword evidence="10" id="KW-0560">Oxidoreductase</keyword>
<dbReference type="GO" id="GO:0080132">
    <property type="term" value="F:fatty acid 2-hydroxylase activity"/>
    <property type="evidence" value="ECO:0007669"/>
    <property type="project" value="InterPro"/>
</dbReference>
<evidence type="ECO:0000256" key="10">
    <source>
        <dbReference type="ARBA" id="ARBA00023002"/>
    </source>
</evidence>
<evidence type="ECO:0000256" key="14">
    <source>
        <dbReference type="SAM" id="MobiDB-lite"/>
    </source>
</evidence>
<name>A0A9Q0DXF1_9TELE</name>
<evidence type="ECO:0000256" key="15">
    <source>
        <dbReference type="SAM" id="Phobius"/>
    </source>
</evidence>
<evidence type="ECO:0000256" key="1">
    <source>
        <dbReference type="ARBA" id="ARBA00001947"/>
    </source>
</evidence>
<evidence type="ECO:0000256" key="3">
    <source>
        <dbReference type="ARBA" id="ARBA00022516"/>
    </source>
</evidence>
<protein>
    <recommendedName>
        <fullName evidence="16">Fatty acid hydroxylase domain-containing protein</fullName>
    </recommendedName>
</protein>
<dbReference type="GO" id="GO:0006633">
    <property type="term" value="P:fatty acid biosynthetic process"/>
    <property type="evidence" value="ECO:0007669"/>
    <property type="project" value="UniProtKB-KW"/>
</dbReference>
<accession>A0A9Q0DXF1</accession>
<keyword evidence="3" id="KW-0444">Lipid biosynthesis</keyword>
<dbReference type="AlphaFoldDB" id="A0A9Q0DXF1"/>
<keyword evidence="13" id="KW-0275">Fatty acid biosynthesis</keyword>
<feature type="transmembrane region" description="Helical" evidence="15">
    <location>
        <begin position="81"/>
        <end position="103"/>
    </location>
</feature>
<evidence type="ECO:0000256" key="4">
    <source>
        <dbReference type="ARBA" id="ARBA00022692"/>
    </source>
</evidence>
<dbReference type="OrthoDB" id="2204368at2759"/>
<dbReference type="GO" id="GO:0005506">
    <property type="term" value="F:iron ion binding"/>
    <property type="evidence" value="ECO:0007669"/>
    <property type="project" value="InterPro"/>
</dbReference>
<keyword evidence="9 15" id="KW-1133">Transmembrane helix</keyword>
<feature type="compositionally biased region" description="Acidic residues" evidence="14">
    <location>
        <begin position="10"/>
        <end position="24"/>
    </location>
</feature>
<feature type="region of interest" description="Disordered" evidence="14">
    <location>
        <begin position="1"/>
        <end position="26"/>
    </location>
</feature>
<comment type="subcellular location">
    <subcellularLocation>
        <location evidence="2">Endoplasmic reticulum membrane</location>
        <topology evidence="2">Multi-pass membrane protein</topology>
    </subcellularLocation>
</comment>
<evidence type="ECO:0000256" key="2">
    <source>
        <dbReference type="ARBA" id="ARBA00004477"/>
    </source>
</evidence>
<dbReference type="Proteomes" id="UP001148018">
    <property type="component" value="Unassembled WGS sequence"/>
</dbReference>
<sequence length="263" mass="30677">TLRERRTTNEEADGDGQKEEDEGEASAISRCSSDLVDWRKPLAWQVGYLGERYDTWVHQPVDRPIRLFESSLLEATTNSKWYSILIFWLPIVFYCGWHCFTTLAQETTHLSLTTELSFPVHMYWFPLFFALGLFFWSFLEYIIHRFLFHLKPPSPYDSSRLVFPPIPCSIFVGLLYLVIQGAMSTVLPAVLGDCIFVGIICGYLVYDMVHYYMHYGSPKSGTHMYTMKALHIKHHFEHHRAGFGITSTFWDHPFHTTIPDEKF</sequence>
<evidence type="ECO:0000256" key="12">
    <source>
        <dbReference type="ARBA" id="ARBA00023136"/>
    </source>
</evidence>